<gene>
    <name evidence="9" type="ordered locus">REQ_46520</name>
</gene>
<reference evidence="9" key="1">
    <citation type="journal article" date="2010" name="PLoS Genet.">
        <title>The genome of a pathogenic rhodococcus: cooptive virulence underpinned by key gene acquisitions.</title>
        <authorList>
            <person name="Letek M."/>
            <person name="Gonzalez P."/>
            <person name="Macarthur I."/>
            <person name="Rodriguez H."/>
            <person name="Freeman T.C."/>
            <person name="Valero-Rello A."/>
            <person name="Blanco M."/>
            <person name="Buckley T."/>
            <person name="Cherevach I."/>
            <person name="Fahey R."/>
            <person name="Hapeshi A."/>
            <person name="Holdstock J."/>
            <person name="Leadon D."/>
            <person name="Navas J."/>
            <person name="Ocampo A."/>
            <person name="Quail M.A."/>
            <person name="Sanders M."/>
            <person name="Scortti M.M."/>
            <person name="Prescott J.F."/>
            <person name="Fogarty U."/>
            <person name="Meijer W.G."/>
            <person name="Parkhill J."/>
            <person name="Bentley S.D."/>
            <person name="Vazquez-Boland J.A."/>
        </authorList>
    </citation>
    <scope>NUCLEOTIDE SEQUENCE [LARGE SCALE GENOMIC DNA]</scope>
    <source>
        <strain evidence="9 10">103S</strain>
    </source>
</reference>
<dbReference type="InterPro" id="IPR018584">
    <property type="entry name" value="GT87"/>
</dbReference>
<evidence type="ECO:0000256" key="8">
    <source>
        <dbReference type="SAM" id="Phobius"/>
    </source>
</evidence>
<feature type="transmembrane region" description="Helical" evidence="8">
    <location>
        <begin position="92"/>
        <end position="109"/>
    </location>
</feature>
<keyword evidence="5 8" id="KW-1133">Transmembrane helix</keyword>
<dbReference type="RefSeq" id="WP_013417631.1">
    <property type="nucleotide sequence ID" value="NC_014659.1"/>
</dbReference>
<feature type="transmembrane region" description="Helical" evidence="8">
    <location>
        <begin position="362"/>
        <end position="385"/>
    </location>
</feature>
<evidence type="ECO:0000256" key="6">
    <source>
        <dbReference type="ARBA" id="ARBA00023136"/>
    </source>
</evidence>
<dbReference type="AlphaFoldDB" id="A0A3S5YDR9"/>
<dbReference type="EMBL" id="FN563149">
    <property type="protein sequence ID" value="CBH50595.1"/>
    <property type="molecule type" value="Genomic_DNA"/>
</dbReference>
<comment type="similarity">
    <text evidence="7">Belongs to the glycosyltransferase 87 family.</text>
</comment>
<feature type="transmembrane region" description="Helical" evidence="8">
    <location>
        <begin position="186"/>
        <end position="215"/>
    </location>
</feature>
<comment type="subcellular location">
    <subcellularLocation>
        <location evidence="1">Cell membrane</location>
        <topology evidence="1">Multi-pass membrane protein</topology>
    </subcellularLocation>
</comment>
<proteinExistence type="inferred from homology"/>
<evidence type="ECO:0000256" key="1">
    <source>
        <dbReference type="ARBA" id="ARBA00004651"/>
    </source>
</evidence>
<feature type="transmembrane region" description="Helical" evidence="8">
    <location>
        <begin position="292"/>
        <end position="312"/>
    </location>
</feature>
<evidence type="ECO:0000256" key="3">
    <source>
        <dbReference type="ARBA" id="ARBA00022679"/>
    </source>
</evidence>
<evidence type="ECO:0000256" key="5">
    <source>
        <dbReference type="ARBA" id="ARBA00022989"/>
    </source>
</evidence>
<sequence>MRATGHLRAGATTVTVLTACVLTLFLGYLDKARCIGPPFGADGRSLIFDRIKDSDVCYSDVQLLWLGRGIDQHLFPYTGGITPDGLLTGGTVEYPVLTGLLMWLGAIGAHTDAEFFQHSALLLAPFGLATAWMLGRLTGRTALLWAATPPLLLYGFHNWELPVVATSVAAIAVMATGRWSVRTRGVLAAVLLGVGFCLKLYPGLFVLPLALYVLTRNRARDDLDVRGAAAVVGAAAATVAAINLPFAVHDYTGWRASFSFQQLREADLTSNSIWYWGLRPLMGAGDRGSASYHALVGTLSPLALAAGFALALWLGWRRYGREGVYPWIGVSASMLCAFVLLHKVHSPQYTLWLLPFLVLLRIPWSLVGTYLVADAVLGIAVFRWFDALATDSDAEVTRFLVELGVWSQAALLVVFFVLFTRVPLRRYAGGTRAPTTPADLVRERPVTATTARSR</sequence>
<feature type="transmembrane region" description="Helical" evidence="8">
    <location>
        <begin position="121"/>
        <end position="139"/>
    </location>
</feature>
<feature type="transmembrane region" description="Helical" evidence="8">
    <location>
        <begin position="324"/>
        <end position="341"/>
    </location>
</feature>
<evidence type="ECO:0000313" key="9">
    <source>
        <dbReference type="EMBL" id="CBH50595.1"/>
    </source>
</evidence>
<feature type="transmembrane region" description="Helical" evidence="8">
    <location>
        <begin position="405"/>
        <end position="424"/>
    </location>
</feature>
<dbReference type="GO" id="GO:0005886">
    <property type="term" value="C:plasma membrane"/>
    <property type="evidence" value="ECO:0007669"/>
    <property type="project" value="UniProtKB-SubCell"/>
</dbReference>
<dbReference type="Proteomes" id="UP001154400">
    <property type="component" value="Chromosome"/>
</dbReference>
<organism evidence="9">
    <name type="scientific">Rhodococcus hoagii (strain 103S)</name>
    <name type="common">Rhodococcus equi</name>
    <dbReference type="NCBI Taxonomy" id="685727"/>
    <lineage>
        <taxon>Bacteria</taxon>
        <taxon>Bacillati</taxon>
        <taxon>Actinomycetota</taxon>
        <taxon>Actinomycetes</taxon>
        <taxon>Mycobacteriales</taxon>
        <taxon>Nocardiaceae</taxon>
        <taxon>Prescottella</taxon>
    </lineage>
</organism>
<keyword evidence="6 8" id="KW-0472">Membrane</keyword>
<dbReference type="Pfam" id="PF09594">
    <property type="entry name" value="GT87"/>
    <property type="match status" value="1"/>
</dbReference>
<protein>
    <submittedName>
        <fullName evidence="9">Integral membrane protein</fullName>
    </submittedName>
</protein>
<evidence type="ECO:0000256" key="2">
    <source>
        <dbReference type="ARBA" id="ARBA00022475"/>
    </source>
</evidence>
<keyword evidence="3" id="KW-0808">Transferase</keyword>
<dbReference type="PROSITE" id="PS51257">
    <property type="entry name" value="PROKAR_LIPOPROTEIN"/>
    <property type="match status" value="1"/>
</dbReference>
<dbReference type="PIRSF" id="PIRSF010361">
    <property type="entry name" value="UCP010361"/>
    <property type="match status" value="1"/>
</dbReference>
<feature type="transmembrane region" description="Helical" evidence="8">
    <location>
        <begin position="227"/>
        <end position="248"/>
    </location>
</feature>
<dbReference type="InterPro" id="IPR016570">
    <property type="entry name" value="UCP010361"/>
</dbReference>
<keyword evidence="4 8" id="KW-0812">Transmembrane</keyword>
<evidence type="ECO:0000256" key="4">
    <source>
        <dbReference type="ARBA" id="ARBA00022692"/>
    </source>
</evidence>
<feature type="transmembrane region" description="Helical" evidence="8">
    <location>
        <begin position="159"/>
        <end position="179"/>
    </location>
</feature>
<accession>A0A3S5YDR9</accession>
<feature type="transmembrane region" description="Helical" evidence="8">
    <location>
        <begin position="7"/>
        <end position="29"/>
    </location>
</feature>
<dbReference type="GO" id="GO:0016758">
    <property type="term" value="F:hexosyltransferase activity"/>
    <property type="evidence" value="ECO:0007669"/>
    <property type="project" value="InterPro"/>
</dbReference>
<name>A0A3S5YDR9_RHOH1</name>
<evidence type="ECO:0000313" key="10">
    <source>
        <dbReference type="Proteomes" id="UP000006892"/>
    </source>
</evidence>
<evidence type="ECO:0000256" key="7">
    <source>
        <dbReference type="ARBA" id="ARBA00024033"/>
    </source>
</evidence>
<keyword evidence="2" id="KW-1003">Cell membrane</keyword>
<dbReference type="KEGG" id="req:REQ_46520"/>